<evidence type="ECO:0000313" key="2">
    <source>
        <dbReference type="EMBL" id="OGZ62087.1"/>
    </source>
</evidence>
<reference evidence="2 3" key="1">
    <citation type="journal article" date="2016" name="Nat. Commun.">
        <title>Thousands of microbial genomes shed light on interconnected biogeochemical processes in an aquifer system.</title>
        <authorList>
            <person name="Anantharaman K."/>
            <person name="Brown C.T."/>
            <person name="Hug L.A."/>
            <person name="Sharon I."/>
            <person name="Castelle C.J."/>
            <person name="Probst A.J."/>
            <person name="Thomas B.C."/>
            <person name="Singh A."/>
            <person name="Wilkins M.J."/>
            <person name="Karaoz U."/>
            <person name="Brodie E.L."/>
            <person name="Williams K.H."/>
            <person name="Hubbard S.S."/>
            <person name="Banfield J.F."/>
        </authorList>
    </citation>
    <scope>NUCLEOTIDE SEQUENCE [LARGE SCALE GENOMIC DNA]</scope>
</reference>
<name>A0A1G2HHZ3_9BACT</name>
<dbReference type="EMBL" id="MHOK01000009">
    <property type="protein sequence ID" value="OGZ62087.1"/>
    <property type="molecule type" value="Genomic_DNA"/>
</dbReference>
<dbReference type="Pfam" id="PF02698">
    <property type="entry name" value="DUF218"/>
    <property type="match status" value="1"/>
</dbReference>
<accession>A0A1G2HHZ3</accession>
<dbReference type="Proteomes" id="UP000176770">
    <property type="component" value="Unassembled WGS sequence"/>
</dbReference>
<organism evidence="2 3">
    <name type="scientific">Candidatus Spechtbacteria bacterium RIFCSPLOWO2_12_FULL_38_22</name>
    <dbReference type="NCBI Taxonomy" id="1802165"/>
    <lineage>
        <taxon>Bacteria</taxon>
        <taxon>Candidatus Spechtiibacteriota</taxon>
    </lineage>
</organism>
<dbReference type="InterPro" id="IPR003848">
    <property type="entry name" value="DUF218"/>
</dbReference>
<dbReference type="AlphaFoldDB" id="A0A1G2HHZ3"/>
<evidence type="ECO:0000313" key="3">
    <source>
        <dbReference type="Proteomes" id="UP000176770"/>
    </source>
</evidence>
<gene>
    <name evidence="2" type="ORF">A3F94_02545</name>
</gene>
<dbReference type="STRING" id="1802165.A3F94_02545"/>
<sequence length="176" mass="20499">MPRKLCVGIVCGYGTQLDDTYREHLDAVAKDADKFDFVLVSGGFTNPKNKNLSEAAVMEEYLLKRNSSLVIFREEQALSSIDNLRYSKQILLTLFPDLNFKPEIVIYCKRPWWLKVKLLSLFLMKPFNKVSVRATSHATSWKEYVKQCVFAIVFDFLSLLFPKLQSWKMRRKGLDF</sequence>
<comment type="caution">
    <text evidence="2">The sequence shown here is derived from an EMBL/GenBank/DDBJ whole genome shotgun (WGS) entry which is preliminary data.</text>
</comment>
<evidence type="ECO:0000259" key="1">
    <source>
        <dbReference type="Pfam" id="PF02698"/>
    </source>
</evidence>
<protein>
    <recommendedName>
        <fullName evidence="1">DUF218 domain-containing protein</fullName>
    </recommendedName>
</protein>
<proteinExistence type="predicted"/>
<feature type="domain" description="DUF218" evidence="1">
    <location>
        <begin position="9"/>
        <end position="101"/>
    </location>
</feature>